<evidence type="ECO:0000313" key="4">
    <source>
        <dbReference type="EMBL" id="PWJ14409.1"/>
    </source>
</evidence>
<evidence type="ECO:0000259" key="3">
    <source>
        <dbReference type="PROSITE" id="PS50110"/>
    </source>
</evidence>
<dbReference type="SUPFAM" id="SSF52172">
    <property type="entry name" value="CheY-like"/>
    <property type="match status" value="1"/>
</dbReference>
<organism evidence="5 7">
    <name type="scientific">Jannaschia seohaensis</name>
    <dbReference type="NCBI Taxonomy" id="475081"/>
    <lineage>
        <taxon>Bacteria</taxon>
        <taxon>Pseudomonadati</taxon>
        <taxon>Pseudomonadota</taxon>
        <taxon>Alphaproteobacteria</taxon>
        <taxon>Rhodobacterales</taxon>
        <taxon>Roseobacteraceae</taxon>
        <taxon>Jannaschia</taxon>
    </lineage>
</organism>
<dbReference type="PANTHER" id="PTHR44591:SF3">
    <property type="entry name" value="RESPONSE REGULATORY DOMAIN-CONTAINING PROTEIN"/>
    <property type="match status" value="1"/>
</dbReference>
<dbReference type="AlphaFoldDB" id="A0A2Y9B0W0"/>
<dbReference type="Pfam" id="PF00072">
    <property type="entry name" value="Response_reg"/>
    <property type="match status" value="1"/>
</dbReference>
<proteinExistence type="predicted"/>
<evidence type="ECO:0000256" key="1">
    <source>
        <dbReference type="ARBA" id="ARBA00022553"/>
    </source>
</evidence>
<feature type="modified residue" description="4-aspartylphosphate" evidence="2">
    <location>
        <position position="71"/>
    </location>
</feature>
<dbReference type="InterPro" id="IPR050595">
    <property type="entry name" value="Bact_response_regulator"/>
</dbReference>
<dbReference type="RefSeq" id="WP_109565740.1">
    <property type="nucleotide sequence ID" value="NZ_QGDJ01000012.1"/>
</dbReference>
<dbReference type="EMBL" id="UETC01000012">
    <property type="protein sequence ID" value="SSA50130.1"/>
    <property type="molecule type" value="Genomic_DNA"/>
</dbReference>
<dbReference type="Gene3D" id="3.40.50.2300">
    <property type="match status" value="1"/>
</dbReference>
<dbReference type="PROSITE" id="PS50110">
    <property type="entry name" value="RESPONSE_REGULATORY"/>
    <property type="match status" value="1"/>
</dbReference>
<dbReference type="InterPro" id="IPR001789">
    <property type="entry name" value="Sig_transdc_resp-reg_receiver"/>
</dbReference>
<reference evidence="5 7" key="1">
    <citation type="submission" date="2016-10" db="EMBL/GenBank/DDBJ databases">
        <authorList>
            <person name="Cai Z."/>
        </authorList>
    </citation>
    <scope>NUCLEOTIDE SEQUENCE [LARGE SCALE GENOMIC DNA]</scope>
    <source>
        <strain evidence="5 7">DSM 25227</strain>
    </source>
</reference>
<gene>
    <name evidence="4" type="ORF">BCF38_11232</name>
    <name evidence="5" type="ORF">SAMN05421539_11232</name>
</gene>
<dbReference type="Proteomes" id="UP000251571">
    <property type="component" value="Unassembled WGS sequence"/>
</dbReference>
<dbReference type="InterPro" id="IPR011006">
    <property type="entry name" value="CheY-like_superfamily"/>
</dbReference>
<dbReference type="Proteomes" id="UP000245839">
    <property type="component" value="Unassembled WGS sequence"/>
</dbReference>
<dbReference type="CDD" id="cd00156">
    <property type="entry name" value="REC"/>
    <property type="match status" value="1"/>
</dbReference>
<dbReference type="SMART" id="SM00448">
    <property type="entry name" value="REC"/>
    <property type="match status" value="1"/>
</dbReference>
<dbReference type="PANTHER" id="PTHR44591">
    <property type="entry name" value="STRESS RESPONSE REGULATOR PROTEIN 1"/>
    <property type="match status" value="1"/>
</dbReference>
<accession>A0A2Y9B0W0</accession>
<keyword evidence="6" id="KW-1185">Reference proteome</keyword>
<reference evidence="4 6" key="2">
    <citation type="submission" date="2018-03" db="EMBL/GenBank/DDBJ databases">
        <title>Genomic Encyclopedia of Archaeal and Bacterial Type Strains, Phase II (KMG-II): from individual species to whole genera.</title>
        <authorList>
            <person name="Goeker M."/>
        </authorList>
    </citation>
    <scope>NUCLEOTIDE SEQUENCE [LARGE SCALE GENOMIC DNA]</scope>
    <source>
        <strain evidence="4 6">DSM 25227</strain>
    </source>
</reference>
<sequence>MDDLELMARPAPTVRRPLLGMTILVVEDSRFACEAVRLLALRSGARLRRADSLRAARRHLASYRPDVVVVDLGLPDGPGSDLIADLSGAPSRPTVILATSGQTTDMVANAALEAGADGFLAKPIDSLAAFQQAILAHVPIDLRPPGPRPVNGDRISPDRLALSEDFAFADRALAEGRPTDYVAAFLEGLARTGHDAVLLAEAQSLAAQTAEDIRPRLHALIAERIATTRRAI</sequence>
<evidence type="ECO:0000313" key="7">
    <source>
        <dbReference type="Proteomes" id="UP000251571"/>
    </source>
</evidence>
<evidence type="ECO:0000256" key="2">
    <source>
        <dbReference type="PROSITE-ProRule" id="PRU00169"/>
    </source>
</evidence>
<dbReference type="OrthoDB" id="7831674at2"/>
<dbReference type="GO" id="GO:0000160">
    <property type="term" value="P:phosphorelay signal transduction system"/>
    <property type="evidence" value="ECO:0007669"/>
    <property type="project" value="InterPro"/>
</dbReference>
<evidence type="ECO:0000313" key="6">
    <source>
        <dbReference type="Proteomes" id="UP000245839"/>
    </source>
</evidence>
<keyword evidence="1 2" id="KW-0597">Phosphoprotein</keyword>
<name>A0A2Y9B0W0_9RHOB</name>
<evidence type="ECO:0000313" key="5">
    <source>
        <dbReference type="EMBL" id="SSA50130.1"/>
    </source>
</evidence>
<protein>
    <submittedName>
        <fullName evidence="5">Response regulator receiver domain-containing protein</fullName>
    </submittedName>
</protein>
<dbReference type="EMBL" id="QGDJ01000012">
    <property type="protein sequence ID" value="PWJ14409.1"/>
    <property type="molecule type" value="Genomic_DNA"/>
</dbReference>
<feature type="domain" description="Response regulatory" evidence="3">
    <location>
        <begin position="22"/>
        <end position="137"/>
    </location>
</feature>